<keyword evidence="3" id="KW-1185">Reference proteome</keyword>
<evidence type="ECO:0000313" key="3">
    <source>
        <dbReference type="Proteomes" id="UP000221845"/>
    </source>
</evidence>
<keyword evidence="1" id="KW-1133">Transmembrane helix</keyword>
<evidence type="ECO:0000313" key="2">
    <source>
        <dbReference type="EMBL" id="ARV77153.1"/>
    </source>
</evidence>
<keyword evidence="1" id="KW-0472">Membrane</keyword>
<dbReference type="EMBL" id="MF042361">
    <property type="protein sequence ID" value="ARV77153.1"/>
    <property type="molecule type" value="Genomic_DNA"/>
</dbReference>
<protein>
    <submittedName>
        <fullName evidence="2">Uncharacterized protein</fullName>
    </submittedName>
</protein>
<gene>
    <name evidence="2" type="ORF">SKUL_54</name>
</gene>
<accession>A0A1Y0SZE9</accession>
<name>A0A1Y0SZE9_9CAUD</name>
<keyword evidence="1" id="KW-0812">Transmembrane</keyword>
<evidence type="ECO:0000256" key="1">
    <source>
        <dbReference type="SAM" id="Phobius"/>
    </source>
</evidence>
<proteinExistence type="predicted"/>
<reference evidence="2 3" key="1">
    <citation type="submission" date="2017-05" db="EMBL/GenBank/DDBJ databases">
        <authorList>
            <person name="Song R."/>
            <person name="Chenine A.L."/>
            <person name="Ruprecht R.M."/>
        </authorList>
    </citation>
    <scope>NUCLEOTIDE SEQUENCE [LARGE SCALE GENOMIC DNA]</scope>
</reference>
<sequence length="61" mass="7139">MKQAERTNPQHVELHIKRQRALGEKMIGDTDKPRLRELLVTLIALAALAAWAYHNHYYPFN</sequence>
<dbReference type="Proteomes" id="UP000221845">
    <property type="component" value="Segment"/>
</dbReference>
<organism evidence="2 3">
    <name type="scientific">Pseudomonas phage Skulduggery</name>
    <dbReference type="NCBI Taxonomy" id="2006671"/>
    <lineage>
        <taxon>Viruses</taxon>
        <taxon>Duplodnaviria</taxon>
        <taxon>Heunggongvirae</taxon>
        <taxon>Uroviricota</taxon>
        <taxon>Caudoviricetes</taxon>
        <taxon>Skulduggeryvirus</taxon>
        <taxon>Skulduggeryvirus skulduggery</taxon>
    </lineage>
</organism>
<feature type="transmembrane region" description="Helical" evidence="1">
    <location>
        <begin position="35"/>
        <end position="53"/>
    </location>
</feature>